<dbReference type="Proteomes" id="UP001230188">
    <property type="component" value="Unassembled WGS sequence"/>
</dbReference>
<dbReference type="InterPro" id="IPR042095">
    <property type="entry name" value="SUMF_sf"/>
</dbReference>
<evidence type="ECO:0000313" key="4">
    <source>
        <dbReference type="Proteomes" id="UP001230188"/>
    </source>
</evidence>
<dbReference type="AlphaFoldDB" id="A0AAD7U774"/>
<dbReference type="EMBL" id="JAQMWT010000553">
    <property type="protein sequence ID" value="KAJ8599555.1"/>
    <property type="molecule type" value="Genomic_DNA"/>
</dbReference>
<reference evidence="3" key="1">
    <citation type="submission" date="2023-01" db="EMBL/GenBank/DDBJ databases">
        <title>Metagenome sequencing of chrysophaentin producing Chrysophaeum taylorii.</title>
        <authorList>
            <person name="Davison J."/>
            <person name="Bewley C."/>
        </authorList>
    </citation>
    <scope>NUCLEOTIDE SEQUENCE</scope>
    <source>
        <strain evidence="3">NIES-1699</strain>
    </source>
</reference>
<proteinExistence type="predicted"/>
<dbReference type="GO" id="GO:0120147">
    <property type="term" value="F:formylglycine-generating oxidase activity"/>
    <property type="evidence" value="ECO:0007669"/>
    <property type="project" value="TreeGrafter"/>
</dbReference>
<dbReference type="Pfam" id="PF03781">
    <property type="entry name" value="FGE-sulfatase"/>
    <property type="match status" value="1"/>
</dbReference>
<name>A0AAD7U774_9STRA</name>
<feature type="domain" description="Sulfatase-modifying factor enzyme-like" evidence="2">
    <location>
        <begin position="764"/>
        <end position="1013"/>
    </location>
</feature>
<comment type="caution">
    <text evidence="3">The sequence shown here is derived from an EMBL/GenBank/DDBJ whole genome shotgun (WGS) entry which is preliminary data.</text>
</comment>
<feature type="region of interest" description="Disordered" evidence="1">
    <location>
        <begin position="919"/>
        <end position="941"/>
    </location>
</feature>
<keyword evidence="4" id="KW-1185">Reference proteome</keyword>
<organism evidence="3 4">
    <name type="scientific">Chrysophaeum taylorii</name>
    <dbReference type="NCBI Taxonomy" id="2483200"/>
    <lineage>
        <taxon>Eukaryota</taxon>
        <taxon>Sar</taxon>
        <taxon>Stramenopiles</taxon>
        <taxon>Ochrophyta</taxon>
        <taxon>Pelagophyceae</taxon>
        <taxon>Pelagomonadales</taxon>
        <taxon>Pelagomonadaceae</taxon>
        <taxon>Chrysophaeum</taxon>
    </lineage>
</organism>
<accession>A0AAD7U774</accession>
<dbReference type="InterPro" id="IPR016187">
    <property type="entry name" value="CTDL_fold"/>
</dbReference>
<dbReference type="Gene3D" id="3.90.1580.10">
    <property type="entry name" value="paralog of FGE (formylglycine-generating enzyme)"/>
    <property type="match status" value="1"/>
</dbReference>
<evidence type="ECO:0000313" key="3">
    <source>
        <dbReference type="EMBL" id="KAJ8599555.1"/>
    </source>
</evidence>
<evidence type="ECO:0000259" key="2">
    <source>
        <dbReference type="Pfam" id="PF03781"/>
    </source>
</evidence>
<protein>
    <recommendedName>
        <fullName evidence="2">Sulfatase-modifying factor enzyme-like domain-containing protein</fullName>
    </recommendedName>
</protein>
<sequence>MLVFSILVVCGWAEDSPAVPPTHPFVGWQPRSALRMVPETYAGNESAFLLVGSPSLAYTPCWRWWPRARATLGKSLAKEMYGSAFFVRCGLRILDDSVVAEAADDLAADDALSLIRGPLGARAYAVVEWDANTRIKNATRFAESIGAVLARSWSGVVFLVTAGQPEDGILERIGRLYDDDDDTTTTKRHDVVVVVDTTSSIVSDEVVVYSRHPKARGLLVSDLWQPPLPPKSATRAREDFYYRSRDRGLYRICAAVDVNNVRLDMFELYSGFMATFRGKNNNPWLGIAPPQDSKEATWRREVGAWRGAMRSKLGFNESDAYAAMWPNILSPQVMIHDRYLSVRGNWTVDRWLSDVRERYGGVDSVLLWQSYPNIGVDDRSQFDMLDDVENLEECIRAFQKEGIKVLLPYNPWDHGTRRPGGEDELLAAVERLGADGFNGDTMYGIPDSYYKTRMLLNPECGADGRDKAIDAFYERNVDPYAADAGLVGRLSVDQTTWNYYPLTSTAGIYPTGRAVFSADTLGDQDGVLNASRPYATTFAGFFFGPPIASRYKALETRHNPMVCDRWSTDRIDGFHHAFFNGGGYATWENVWGIFNGFSKRDAQISKQFAHLFRAPFVAALVFGSTTFEPYSSPLNNTLPPGLFAATFNNTLHLVVNRRGTDLPANADDPATSLPSDSFFFRAAVGCYDIWNGRKVVEDVVAIEPMGFAALYVGDQSPPPAFLAERRALTRRKLATYDADPLLLSQRVVDIPSVEKNADAIIRTTNMTLIPGGPFLFEVNGVQVEGWGGIDGATEGLSEPDVQFAWEDRPRRFHKKNLTLDAFYVDTYPVTNANFLAFLDASAYSPSRPKNFLKHLADDASSVAASEQPVRWVALDDARAYCGFYGKRLPRSYEWQRAAQGPTPSVYPWGDEWDDDAVPPRDHGFTMSPPPDVGTHPSGQSPEGVNDLVATIWQWSDEFCDDHTCRAIIRGGSTYRPLGAPWYLPHAYRNDEQQTYLLFSDALDRSAAIGFRCVADANTPSSP</sequence>
<dbReference type="PANTHER" id="PTHR23150">
    <property type="entry name" value="SULFATASE MODIFYING FACTOR 1, 2"/>
    <property type="match status" value="1"/>
</dbReference>
<evidence type="ECO:0000256" key="1">
    <source>
        <dbReference type="SAM" id="MobiDB-lite"/>
    </source>
</evidence>
<dbReference type="InterPro" id="IPR051043">
    <property type="entry name" value="Sulfatase_Mod_Factor_Kinase"/>
</dbReference>
<dbReference type="PANTHER" id="PTHR23150:SF19">
    <property type="entry name" value="FORMYLGLYCINE-GENERATING ENZYME"/>
    <property type="match status" value="1"/>
</dbReference>
<dbReference type="InterPro" id="IPR005532">
    <property type="entry name" value="SUMF_dom"/>
</dbReference>
<gene>
    <name evidence="3" type="ORF">CTAYLR_007120</name>
</gene>
<dbReference type="SUPFAM" id="SSF56436">
    <property type="entry name" value="C-type lectin-like"/>
    <property type="match status" value="1"/>
</dbReference>